<organism evidence="2 3">
    <name type="scientific">Potamilus streckersoni</name>
    <dbReference type="NCBI Taxonomy" id="2493646"/>
    <lineage>
        <taxon>Eukaryota</taxon>
        <taxon>Metazoa</taxon>
        <taxon>Spiralia</taxon>
        <taxon>Lophotrochozoa</taxon>
        <taxon>Mollusca</taxon>
        <taxon>Bivalvia</taxon>
        <taxon>Autobranchia</taxon>
        <taxon>Heteroconchia</taxon>
        <taxon>Palaeoheterodonta</taxon>
        <taxon>Unionida</taxon>
        <taxon>Unionoidea</taxon>
        <taxon>Unionidae</taxon>
        <taxon>Ambleminae</taxon>
        <taxon>Lampsilini</taxon>
        <taxon>Potamilus</taxon>
    </lineage>
</organism>
<keyword evidence="3" id="KW-1185">Reference proteome</keyword>
<reference evidence="2" key="3">
    <citation type="submission" date="2023-05" db="EMBL/GenBank/DDBJ databases">
        <authorList>
            <person name="Smith C.H."/>
        </authorList>
    </citation>
    <scope>NUCLEOTIDE SEQUENCE</scope>
    <source>
        <strain evidence="2">CHS0354</strain>
        <tissue evidence="2">Mantle</tissue>
    </source>
</reference>
<dbReference type="GO" id="GO:1990130">
    <property type="term" value="C:GATOR1 complex"/>
    <property type="evidence" value="ECO:0007669"/>
    <property type="project" value="TreeGrafter"/>
</dbReference>
<evidence type="ECO:0008006" key="4">
    <source>
        <dbReference type="Google" id="ProtNLM"/>
    </source>
</evidence>
<dbReference type="AlphaFoldDB" id="A0AAE0RW37"/>
<name>A0AAE0RW37_9BIVA</name>
<dbReference type="Pfam" id="PF06218">
    <property type="entry name" value="NPR2"/>
    <property type="match status" value="2"/>
</dbReference>
<dbReference type="GO" id="GO:0034198">
    <property type="term" value="P:cellular response to amino acid starvation"/>
    <property type="evidence" value="ECO:0007669"/>
    <property type="project" value="TreeGrafter"/>
</dbReference>
<reference evidence="2" key="2">
    <citation type="journal article" date="2021" name="Genome Biol. Evol.">
        <title>Developing a high-quality reference genome for a parasitic bivalve with doubly uniparental inheritance (Bivalvia: Unionida).</title>
        <authorList>
            <person name="Smith C.H."/>
        </authorList>
    </citation>
    <scope>NUCLEOTIDE SEQUENCE</scope>
    <source>
        <strain evidence="2">CHS0354</strain>
        <tissue evidence="2">Mantle</tissue>
    </source>
</reference>
<dbReference type="GO" id="GO:1904262">
    <property type="term" value="P:negative regulation of TORC1 signaling"/>
    <property type="evidence" value="ECO:0007669"/>
    <property type="project" value="TreeGrafter"/>
</dbReference>
<accession>A0AAE0RW37</accession>
<proteinExistence type="inferred from homology"/>
<protein>
    <recommendedName>
        <fullName evidence="4">Nitrogen permease regulator 2-like protein</fullName>
    </recommendedName>
</protein>
<dbReference type="PANTHER" id="PTHR12991">
    <property type="entry name" value="NITROGEN PERMEASE REGULATOR 2/TUMOR SUPPRESSOR CANDIDATE 4"/>
    <property type="match status" value="1"/>
</dbReference>
<dbReference type="PANTHER" id="PTHR12991:SF10">
    <property type="entry name" value="GATOR COMPLEX PROTEIN NPRL2"/>
    <property type="match status" value="1"/>
</dbReference>
<dbReference type="GO" id="GO:0005096">
    <property type="term" value="F:GTPase activator activity"/>
    <property type="evidence" value="ECO:0007669"/>
    <property type="project" value="TreeGrafter"/>
</dbReference>
<comment type="caution">
    <text evidence="2">The sequence shown here is derived from an EMBL/GenBank/DDBJ whole genome shotgun (WGS) entry which is preliminary data.</text>
</comment>
<dbReference type="EMBL" id="JAEAOA010000816">
    <property type="protein sequence ID" value="KAK3580638.1"/>
    <property type="molecule type" value="Genomic_DNA"/>
</dbReference>
<dbReference type="GO" id="GO:0010508">
    <property type="term" value="P:positive regulation of autophagy"/>
    <property type="evidence" value="ECO:0007669"/>
    <property type="project" value="TreeGrafter"/>
</dbReference>
<evidence type="ECO:0000313" key="2">
    <source>
        <dbReference type="EMBL" id="KAK3580638.1"/>
    </source>
</evidence>
<gene>
    <name evidence="2" type="ORF">CHS0354_013400</name>
</gene>
<reference evidence="2" key="1">
    <citation type="journal article" date="2021" name="Genome Biol. Evol.">
        <title>A High-Quality Reference Genome for a Parasitic Bivalve with Doubly Uniparental Inheritance (Bivalvia: Unionida).</title>
        <authorList>
            <person name="Smith C.H."/>
        </authorList>
    </citation>
    <scope>NUCLEOTIDE SEQUENCE</scope>
    <source>
        <strain evidence="2">CHS0354</strain>
    </source>
</reference>
<dbReference type="InterPro" id="IPR009348">
    <property type="entry name" value="NPR2-like"/>
</dbReference>
<dbReference type="Proteomes" id="UP001195483">
    <property type="component" value="Unassembled WGS sequence"/>
</dbReference>
<evidence type="ECO:0000256" key="1">
    <source>
        <dbReference type="ARBA" id="ARBA00008433"/>
    </source>
</evidence>
<evidence type="ECO:0000313" key="3">
    <source>
        <dbReference type="Proteomes" id="UP001195483"/>
    </source>
</evidence>
<sequence>MGAIKCIIFSEFHPIAGPKITFQVPEDYISKETFDSIHNYIITKPELQTRLVTVNALGHKFVGCPVCIDNPKYDRNALIFNLCFVFDAQTQTNPYDLVIKKLASYVTQLELESGFLSIDETKSTLPKLLTEILVKLNENGSCSIVMGELCTIHLKVSPVIEDPIPVQDHDVPIFTSRNVEVSSPLWDITTQQVLQYIDGFNHVAKIATEADVEINLVKACLQNLLHYKVITIISIFQYSNVYTCTPSICQLANDPDLQEECIQFVATQGRVQPSFRDILMLYSGLTPGTTVKALCNRSNPRALRIDEKKLIQFGLMKKLIRRLHKYPIKVPGDNDSSRQIQHLTRWLNGMYSYDEICCKTGLSYQDLEDRLENFHDVILCWK</sequence>
<comment type="similarity">
    <text evidence="1">Belongs to the NPR2 family.</text>
</comment>
<dbReference type="GO" id="GO:0005774">
    <property type="term" value="C:vacuolar membrane"/>
    <property type="evidence" value="ECO:0007669"/>
    <property type="project" value="TreeGrafter"/>
</dbReference>